<dbReference type="eggNOG" id="KOG1552">
    <property type="taxonomic scope" value="Eukaryota"/>
</dbReference>
<evidence type="ECO:0000313" key="3">
    <source>
        <dbReference type="Proteomes" id="UP000013827"/>
    </source>
</evidence>
<reference evidence="2" key="2">
    <citation type="submission" date="2024-10" db="UniProtKB">
        <authorList>
            <consortium name="EnsemblProtists"/>
        </authorList>
    </citation>
    <scope>IDENTIFICATION</scope>
</reference>
<keyword evidence="3" id="KW-1185">Reference proteome</keyword>
<dbReference type="OMA" id="FEGGHNG"/>
<dbReference type="Pfam" id="PF12146">
    <property type="entry name" value="Hydrolase_4"/>
    <property type="match status" value="1"/>
</dbReference>
<dbReference type="HOGENOM" id="CLU_029891_1_0_1"/>
<name>A0A0D3JZN6_EMIH1</name>
<organism evidence="2 3">
    <name type="scientific">Emiliania huxleyi (strain CCMP1516)</name>
    <dbReference type="NCBI Taxonomy" id="280463"/>
    <lineage>
        <taxon>Eukaryota</taxon>
        <taxon>Haptista</taxon>
        <taxon>Haptophyta</taxon>
        <taxon>Prymnesiophyceae</taxon>
        <taxon>Isochrysidales</taxon>
        <taxon>Noelaerhabdaceae</taxon>
        <taxon>Emiliania</taxon>
    </lineage>
</organism>
<proteinExistence type="predicted"/>
<evidence type="ECO:0000313" key="2">
    <source>
        <dbReference type="EnsemblProtists" id="EOD28971"/>
    </source>
</evidence>
<dbReference type="PANTHER" id="PTHR43358">
    <property type="entry name" value="ALPHA/BETA-HYDROLASE"/>
    <property type="match status" value="1"/>
</dbReference>
<feature type="domain" description="Serine aminopeptidase S33" evidence="1">
    <location>
        <begin position="69"/>
        <end position="180"/>
    </location>
</feature>
<dbReference type="Proteomes" id="UP000013827">
    <property type="component" value="Unassembled WGS sequence"/>
</dbReference>
<sequence length="292" mass="31478">MSAVYDTLAVIRPPRAEYEPEALGPAEFSYAGVSVVRHDVELVNKRGLRLCASLWQRRDAVGTHGWPACVYLHGNASCRTEATLVASEVLQRGAALFAFDFAGCGLSDGDYITLGHFEKDDVEAAVTWLRTVAGAGAVALWGRSMGATSALLHAARDGSLAGLICDSPFSSVEAVSLETWRRERRAILPSPLLRLAKLALAAVAHFVHKRTGFDMYKCRPACTAPLLIATATADTVVRPHHSEAIYAAYAAHRGLHFESRGAPGFGRRGGRRELVAPHSEKGELFTAIDRIS</sequence>
<dbReference type="InterPro" id="IPR029058">
    <property type="entry name" value="AB_hydrolase_fold"/>
</dbReference>
<dbReference type="EnsemblProtists" id="EOD28971">
    <property type="protein sequence ID" value="EOD28971"/>
    <property type="gene ID" value="EMIHUDRAFT_456875"/>
</dbReference>
<dbReference type="GeneID" id="17274516"/>
<dbReference type="PANTHER" id="PTHR43358:SF4">
    <property type="entry name" value="ALPHA_BETA HYDROLASE FOLD-1 DOMAIN-CONTAINING PROTEIN"/>
    <property type="match status" value="1"/>
</dbReference>
<dbReference type="PaxDb" id="2903-EOD28971"/>
<dbReference type="Gene3D" id="3.40.50.1820">
    <property type="entry name" value="alpha/beta hydrolase"/>
    <property type="match status" value="1"/>
</dbReference>
<dbReference type="RefSeq" id="XP_005781400.1">
    <property type="nucleotide sequence ID" value="XM_005781343.1"/>
</dbReference>
<accession>A0A0D3JZN6</accession>
<dbReference type="KEGG" id="ehx:EMIHUDRAFT_456875"/>
<dbReference type="InterPro" id="IPR022742">
    <property type="entry name" value="Hydrolase_4"/>
</dbReference>
<dbReference type="AlphaFoldDB" id="A0A0D3JZN6"/>
<dbReference type="InterPro" id="IPR052920">
    <property type="entry name" value="DNA-binding_regulatory"/>
</dbReference>
<reference evidence="3" key="1">
    <citation type="journal article" date="2013" name="Nature">
        <title>Pan genome of the phytoplankton Emiliania underpins its global distribution.</title>
        <authorList>
            <person name="Read B.A."/>
            <person name="Kegel J."/>
            <person name="Klute M.J."/>
            <person name="Kuo A."/>
            <person name="Lefebvre S.C."/>
            <person name="Maumus F."/>
            <person name="Mayer C."/>
            <person name="Miller J."/>
            <person name="Monier A."/>
            <person name="Salamov A."/>
            <person name="Young J."/>
            <person name="Aguilar M."/>
            <person name="Claverie J.M."/>
            <person name="Frickenhaus S."/>
            <person name="Gonzalez K."/>
            <person name="Herman E.K."/>
            <person name="Lin Y.C."/>
            <person name="Napier J."/>
            <person name="Ogata H."/>
            <person name="Sarno A.F."/>
            <person name="Shmutz J."/>
            <person name="Schroeder D."/>
            <person name="de Vargas C."/>
            <person name="Verret F."/>
            <person name="von Dassow P."/>
            <person name="Valentin K."/>
            <person name="Van de Peer Y."/>
            <person name="Wheeler G."/>
            <person name="Dacks J.B."/>
            <person name="Delwiche C.F."/>
            <person name="Dyhrman S.T."/>
            <person name="Glockner G."/>
            <person name="John U."/>
            <person name="Richards T."/>
            <person name="Worden A.Z."/>
            <person name="Zhang X."/>
            <person name="Grigoriev I.V."/>
            <person name="Allen A.E."/>
            <person name="Bidle K."/>
            <person name="Borodovsky M."/>
            <person name="Bowler C."/>
            <person name="Brownlee C."/>
            <person name="Cock J.M."/>
            <person name="Elias M."/>
            <person name="Gladyshev V.N."/>
            <person name="Groth M."/>
            <person name="Guda C."/>
            <person name="Hadaegh A."/>
            <person name="Iglesias-Rodriguez M.D."/>
            <person name="Jenkins J."/>
            <person name="Jones B.M."/>
            <person name="Lawson T."/>
            <person name="Leese F."/>
            <person name="Lindquist E."/>
            <person name="Lobanov A."/>
            <person name="Lomsadze A."/>
            <person name="Malik S.B."/>
            <person name="Marsh M.E."/>
            <person name="Mackinder L."/>
            <person name="Mock T."/>
            <person name="Mueller-Roeber B."/>
            <person name="Pagarete A."/>
            <person name="Parker M."/>
            <person name="Probert I."/>
            <person name="Quesneville H."/>
            <person name="Raines C."/>
            <person name="Rensing S.A."/>
            <person name="Riano-Pachon D.M."/>
            <person name="Richier S."/>
            <person name="Rokitta S."/>
            <person name="Shiraiwa Y."/>
            <person name="Soanes D.M."/>
            <person name="van der Giezen M."/>
            <person name="Wahlund T.M."/>
            <person name="Williams B."/>
            <person name="Wilson W."/>
            <person name="Wolfe G."/>
            <person name="Wurch L.L."/>
        </authorList>
    </citation>
    <scope>NUCLEOTIDE SEQUENCE</scope>
</reference>
<dbReference type="SUPFAM" id="SSF53474">
    <property type="entry name" value="alpha/beta-Hydrolases"/>
    <property type="match status" value="1"/>
</dbReference>
<dbReference type="STRING" id="2903.R1F1C6"/>
<evidence type="ECO:0000259" key="1">
    <source>
        <dbReference type="Pfam" id="PF12146"/>
    </source>
</evidence>
<protein>
    <recommendedName>
        <fullName evidence="1">Serine aminopeptidase S33 domain-containing protein</fullName>
    </recommendedName>
</protein>